<evidence type="ECO:0000256" key="2">
    <source>
        <dbReference type="ARBA" id="ARBA00022475"/>
    </source>
</evidence>
<keyword evidence="5 6" id="KW-0472">Membrane</keyword>
<dbReference type="RefSeq" id="WP_094635932.1">
    <property type="nucleotide sequence ID" value="NZ_CP062938.1"/>
</dbReference>
<reference evidence="9 11" key="2">
    <citation type="submission" date="2020-10" db="EMBL/GenBank/DDBJ databases">
        <title>Genome sequencing of Bifidobacterium eulemuris_DSMZ_100216.</title>
        <authorList>
            <person name="Kim J."/>
        </authorList>
    </citation>
    <scope>NUCLEOTIDE SEQUENCE [LARGE SCALE GENOMIC DNA]</scope>
    <source>
        <strain evidence="9 11">DSM 100216</strain>
    </source>
</reference>
<dbReference type="Proteomes" id="UP000216057">
    <property type="component" value="Unassembled WGS sequence"/>
</dbReference>
<evidence type="ECO:0000256" key="6">
    <source>
        <dbReference type="SAM" id="Phobius"/>
    </source>
</evidence>
<sequence>MFVLSNAWSALMRHKGRSAVTVAIVLVVVFGTMTAAAIVQANTEATGSTRAEQTANASIRPTAATWKKVSPTDSSSTEQYLTWSDYTTYATAAQNAGLSYDFTVTETVPVRATEGITALSGGSIDGEDDDTTGGALIWRAFYTLDAAHANDMGRYKVIEGKHLNYSTSTTDVTGALISQAFADENGLEVGDTFEVATATDAETTYELTVRGIYEYVADSDVDNPVTAARNRENAIYTNYPAFSNAGLDPTSSDDVSGWAVPDLDVLFNPGTADSYDSFVTAVQDSGELDGYEVSSPSLEAYDASIAPLSSAASTARVVGIVLAVAGGVVVLALALAGVCARSRRDEIGMALASGVTRGRLGWQFMLEVFITALPALAVGILAGGFLAKPVGSALVSYETPVDSSLVWHSVWIGLGAVLAIAIVTALRTVAFTTPQLFAAETPAATDSTTHDNDADTEAQA</sequence>
<evidence type="ECO:0000256" key="1">
    <source>
        <dbReference type="ARBA" id="ARBA00004651"/>
    </source>
</evidence>
<dbReference type="AlphaFoldDB" id="A0A261GF27"/>
<dbReference type="PANTHER" id="PTHR30572:SF9">
    <property type="entry name" value="ABC TRANSPORTER PERMEASE PROTEIN"/>
    <property type="match status" value="1"/>
</dbReference>
<keyword evidence="3 6" id="KW-0812">Transmembrane</keyword>
<keyword evidence="4 6" id="KW-1133">Transmembrane helix</keyword>
<dbReference type="KEGG" id="beu:BE0216_06600"/>
<reference evidence="8 10" key="1">
    <citation type="journal article" date="2017" name="BMC Genomics">
        <title>Comparative genomic and phylogenomic analyses of the Bifidobacteriaceae family.</title>
        <authorList>
            <person name="Lugli G.A."/>
            <person name="Milani C."/>
            <person name="Turroni F."/>
            <person name="Duranti S."/>
            <person name="Mancabelli L."/>
            <person name="Mangifesta M."/>
            <person name="Ferrario C."/>
            <person name="Modesto M."/>
            <person name="Mattarelli P."/>
            <person name="Jiri K."/>
            <person name="van Sinderen D."/>
            <person name="Ventura M."/>
        </authorList>
    </citation>
    <scope>NUCLEOTIDE SEQUENCE [LARGE SCALE GENOMIC DNA]</scope>
    <source>
        <strain evidence="8 10">DSM 100216</strain>
    </source>
</reference>
<dbReference type="EMBL" id="MWWZ01000003">
    <property type="protein sequence ID" value="OZG69476.1"/>
    <property type="molecule type" value="Genomic_DNA"/>
</dbReference>
<dbReference type="GO" id="GO:0005886">
    <property type="term" value="C:plasma membrane"/>
    <property type="evidence" value="ECO:0007669"/>
    <property type="project" value="UniProtKB-SubCell"/>
</dbReference>
<evidence type="ECO:0000313" key="8">
    <source>
        <dbReference type="EMBL" id="OZG69476.1"/>
    </source>
</evidence>
<dbReference type="Pfam" id="PF02687">
    <property type="entry name" value="FtsX"/>
    <property type="match status" value="1"/>
</dbReference>
<dbReference type="EMBL" id="CP062938">
    <property type="protein sequence ID" value="QOL32164.1"/>
    <property type="molecule type" value="Genomic_DNA"/>
</dbReference>
<evidence type="ECO:0000313" key="11">
    <source>
        <dbReference type="Proteomes" id="UP000593943"/>
    </source>
</evidence>
<evidence type="ECO:0000259" key="7">
    <source>
        <dbReference type="Pfam" id="PF02687"/>
    </source>
</evidence>
<feature type="domain" description="ABC3 transporter permease C-terminal" evidence="7">
    <location>
        <begin position="320"/>
        <end position="426"/>
    </location>
</feature>
<dbReference type="GO" id="GO:0022857">
    <property type="term" value="F:transmembrane transporter activity"/>
    <property type="evidence" value="ECO:0007669"/>
    <property type="project" value="TreeGrafter"/>
</dbReference>
<feature type="transmembrane region" description="Helical" evidence="6">
    <location>
        <begin position="405"/>
        <end position="426"/>
    </location>
</feature>
<dbReference type="InterPro" id="IPR050250">
    <property type="entry name" value="Macrolide_Exporter_MacB"/>
</dbReference>
<evidence type="ECO:0000313" key="10">
    <source>
        <dbReference type="Proteomes" id="UP000216057"/>
    </source>
</evidence>
<keyword evidence="11" id="KW-1185">Reference proteome</keyword>
<dbReference type="PANTHER" id="PTHR30572">
    <property type="entry name" value="MEMBRANE COMPONENT OF TRANSPORTER-RELATED"/>
    <property type="match status" value="1"/>
</dbReference>
<dbReference type="OrthoDB" id="3227934at2"/>
<dbReference type="Proteomes" id="UP000593943">
    <property type="component" value="Chromosome"/>
</dbReference>
<protein>
    <submittedName>
        <fullName evidence="8 9">ABC transporter permease</fullName>
    </submittedName>
</protein>
<evidence type="ECO:0000256" key="4">
    <source>
        <dbReference type="ARBA" id="ARBA00022989"/>
    </source>
</evidence>
<comment type="subcellular location">
    <subcellularLocation>
        <location evidence="1">Cell membrane</location>
        <topology evidence="1">Multi-pass membrane protein</topology>
    </subcellularLocation>
</comment>
<evidence type="ECO:0000313" key="9">
    <source>
        <dbReference type="EMBL" id="QOL32164.1"/>
    </source>
</evidence>
<dbReference type="InterPro" id="IPR003838">
    <property type="entry name" value="ABC3_permease_C"/>
</dbReference>
<keyword evidence="2" id="KW-1003">Cell membrane</keyword>
<feature type="transmembrane region" description="Helical" evidence="6">
    <location>
        <begin position="360"/>
        <end position="385"/>
    </location>
</feature>
<accession>A0A261GF27</accession>
<proteinExistence type="predicted"/>
<evidence type="ECO:0000256" key="5">
    <source>
        <dbReference type="ARBA" id="ARBA00023136"/>
    </source>
</evidence>
<organism evidence="8 10">
    <name type="scientific">Bifidobacterium eulemuris</name>
    <dbReference type="NCBI Taxonomy" id="1765219"/>
    <lineage>
        <taxon>Bacteria</taxon>
        <taxon>Bacillati</taxon>
        <taxon>Actinomycetota</taxon>
        <taxon>Actinomycetes</taxon>
        <taxon>Bifidobacteriales</taxon>
        <taxon>Bifidobacteriaceae</taxon>
        <taxon>Bifidobacterium</taxon>
    </lineage>
</organism>
<evidence type="ECO:0000256" key="3">
    <source>
        <dbReference type="ARBA" id="ARBA00022692"/>
    </source>
</evidence>
<feature type="transmembrane region" description="Helical" evidence="6">
    <location>
        <begin position="317"/>
        <end position="339"/>
    </location>
</feature>
<gene>
    <name evidence="9" type="ORF">BE0216_06600</name>
    <name evidence="8" type="ORF">BEUL_0217</name>
</gene>
<name>A0A261GF27_9BIFI</name>